<accession>A0A5S6Q3T2</accession>
<sequence length="437" mass="49833">MHIADLLSRAAVRTTEVENEPDPCCLYLLKREKDTIQACAEVDMAYYTGIDTEQQAKFKQHTDQDQVLHLLRKVVREGWPETKQATPRAIHEYWQFREELSTQKGIVYKAHKIVVPRSLRSEVLKDLHISHPGIEASLRKAREAFYWPKMTEEIKAFVRACKVCQQVAPAQRKEPLRSYDVPTLPWAQIGVDIFDYRGKQYLVAVDFYSDYFDIDELKSLTAGAVVLACKKTFSHFGIPVTIISDNGPQFTSTTFAAFARKWGFRHVTTSPHYSQSNGKTESAVKIAKLLMKKAEQDAGDFWLALLEWRNTPTALMSTTPAQRLMSRRTRGIIPLSPQKLEPNAPTGVSMEIRAKRKAQEKFYNRGAKNLPQLAPGDRVRVQATKTREWESGIVLKEVAPCSYLVRVRDVLLRRNRRFIRPAITANGEVKGQAVSRS</sequence>
<keyword evidence="3" id="KW-1185">Reference proteome</keyword>
<dbReference type="PANTHER" id="PTHR37984">
    <property type="entry name" value="PROTEIN CBG26694"/>
    <property type="match status" value="1"/>
</dbReference>
<evidence type="ECO:0000256" key="1">
    <source>
        <dbReference type="ARBA" id="ARBA00012493"/>
    </source>
</evidence>
<dbReference type="FunFam" id="1.10.340.70:FF:000003">
    <property type="entry name" value="Protein CBG25708"/>
    <property type="match status" value="1"/>
</dbReference>
<dbReference type="SUPFAM" id="SSF53098">
    <property type="entry name" value="Ribonuclease H-like"/>
    <property type="match status" value="1"/>
</dbReference>
<dbReference type="Gene3D" id="3.30.420.10">
    <property type="entry name" value="Ribonuclease H-like superfamily/Ribonuclease H"/>
    <property type="match status" value="1"/>
</dbReference>
<dbReference type="PANTHER" id="PTHR37984:SF8">
    <property type="entry name" value="CCHC-TYPE DOMAIN-CONTAINING PROTEIN"/>
    <property type="match status" value="1"/>
</dbReference>
<dbReference type="GO" id="GO:0003964">
    <property type="term" value="F:RNA-directed DNA polymerase activity"/>
    <property type="evidence" value="ECO:0007669"/>
    <property type="project" value="UniProtKB-EC"/>
</dbReference>
<evidence type="ECO:0000259" key="2">
    <source>
        <dbReference type="PROSITE" id="PS50994"/>
    </source>
</evidence>
<evidence type="ECO:0000313" key="4">
    <source>
        <dbReference type="WBParaSite" id="TMUE_0000001824.1"/>
    </source>
</evidence>
<feature type="domain" description="Integrase catalytic" evidence="2">
    <location>
        <begin position="181"/>
        <end position="345"/>
    </location>
</feature>
<dbReference type="FunFam" id="3.30.420.10:FF:000063">
    <property type="entry name" value="Retrovirus-related Pol polyprotein from transposon 297-like Protein"/>
    <property type="match status" value="1"/>
</dbReference>
<evidence type="ECO:0000313" key="3">
    <source>
        <dbReference type="Proteomes" id="UP000046395"/>
    </source>
</evidence>
<dbReference type="InterPro" id="IPR050951">
    <property type="entry name" value="Retrovirus_Pol_polyprotein"/>
</dbReference>
<proteinExistence type="predicted"/>
<dbReference type="Pfam" id="PF00665">
    <property type="entry name" value="rve"/>
    <property type="match status" value="1"/>
</dbReference>
<protein>
    <recommendedName>
        <fullName evidence="1">RNA-directed DNA polymerase</fullName>
        <ecNumber evidence="1">2.7.7.49</ecNumber>
    </recommendedName>
</protein>
<dbReference type="GO" id="GO:0003676">
    <property type="term" value="F:nucleic acid binding"/>
    <property type="evidence" value="ECO:0007669"/>
    <property type="project" value="InterPro"/>
</dbReference>
<dbReference type="PROSITE" id="PS50994">
    <property type="entry name" value="INTEGRASE"/>
    <property type="match status" value="1"/>
</dbReference>
<reference evidence="4" key="1">
    <citation type="submission" date="2019-12" db="UniProtKB">
        <authorList>
            <consortium name="WormBaseParasite"/>
        </authorList>
    </citation>
    <scope>IDENTIFICATION</scope>
</reference>
<dbReference type="InterPro" id="IPR001584">
    <property type="entry name" value="Integrase_cat-core"/>
</dbReference>
<dbReference type="WBParaSite" id="TMUE_0000001824.1">
    <property type="protein sequence ID" value="TMUE_0000001824.1"/>
    <property type="gene ID" value="WBGene00297695"/>
</dbReference>
<dbReference type="Proteomes" id="UP000046395">
    <property type="component" value="Unassembled WGS sequence"/>
</dbReference>
<dbReference type="Pfam" id="PF17921">
    <property type="entry name" value="Integrase_H2C2"/>
    <property type="match status" value="1"/>
</dbReference>
<dbReference type="GO" id="GO:0015074">
    <property type="term" value="P:DNA integration"/>
    <property type="evidence" value="ECO:0007669"/>
    <property type="project" value="InterPro"/>
</dbReference>
<name>A0A5S6Q3T2_TRIMR</name>
<dbReference type="InterPro" id="IPR012337">
    <property type="entry name" value="RNaseH-like_sf"/>
</dbReference>
<dbReference type="InterPro" id="IPR036397">
    <property type="entry name" value="RNaseH_sf"/>
</dbReference>
<dbReference type="STRING" id="70415.A0A5S6Q3T2"/>
<dbReference type="InterPro" id="IPR041588">
    <property type="entry name" value="Integrase_H2C2"/>
</dbReference>
<dbReference type="EC" id="2.7.7.49" evidence="1"/>
<organism evidence="3 4">
    <name type="scientific">Trichuris muris</name>
    <name type="common">Mouse whipworm</name>
    <dbReference type="NCBI Taxonomy" id="70415"/>
    <lineage>
        <taxon>Eukaryota</taxon>
        <taxon>Metazoa</taxon>
        <taxon>Ecdysozoa</taxon>
        <taxon>Nematoda</taxon>
        <taxon>Enoplea</taxon>
        <taxon>Dorylaimia</taxon>
        <taxon>Trichinellida</taxon>
        <taxon>Trichuridae</taxon>
        <taxon>Trichuris</taxon>
    </lineage>
</organism>
<dbReference type="AlphaFoldDB" id="A0A5S6Q3T2"/>
<dbReference type="Gene3D" id="1.10.340.70">
    <property type="match status" value="1"/>
</dbReference>